<proteinExistence type="inferred from homology"/>
<evidence type="ECO:0000256" key="13">
    <source>
        <dbReference type="ARBA" id="ARBA00023180"/>
    </source>
</evidence>
<gene>
    <name evidence="20" type="ORF">QBC38DRAFT_100143</name>
</gene>
<evidence type="ECO:0000256" key="17">
    <source>
        <dbReference type="SAM" id="Phobius"/>
    </source>
</evidence>
<evidence type="ECO:0000313" key="21">
    <source>
        <dbReference type="Proteomes" id="UP001301958"/>
    </source>
</evidence>
<comment type="similarity">
    <text evidence="3">Belongs to the RBT5 family.</text>
</comment>
<keyword evidence="9 18" id="KW-0732">Signal</keyword>
<reference evidence="20" key="2">
    <citation type="submission" date="2023-05" db="EMBL/GenBank/DDBJ databases">
        <authorList>
            <consortium name="Lawrence Berkeley National Laboratory"/>
            <person name="Steindorff A."/>
            <person name="Hensen N."/>
            <person name="Bonometti L."/>
            <person name="Westerberg I."/>
            <person name="Brannstrom I.O."/>
            <person name="Guillou S."/>
            <person name="Cros-Aarteil S."/>
            <person name="Calhoun S."/>
            <person name="Haridas S."/>
            <person name="Kuo A."/>
            <person name="Mondo S."/>
            <person name="Pangilinan J."/>
            <person name="Riley R."/>
            <person name="Labutti K."/>
            <person name="Andreopoulos B."/>
            <person name="Lipzen A."/>
            <person name="Chen C."/>
            <person name="Yanf M."/>
            <person name="Daum C."/>
            <person name="Ng V."/>
            <person name="Clum A."/>
            <person name="Ohm R."/>
            <person name="Martin F."/>
            <person name="Silar P."/>
            <person name="Natvig D."/>
            <person name="Lalanne C."/>
            <person name="Gautier V."/>
            <person name="Ament-Velasquez S.L."/>
            <person name="Kruys A."/>
            <person name="Hutchinson M.I."/>
            <person name="Powell A.J."/>
            <person name="Barry K."/>
            <person name="Miller A.N."/>
            <person name="Grigoriev I.V."/>
            <person name="Debuchy R."/>
            <person name="Gladieux P."/>
            <person name="Thoren M.H."/>
            <person name="Johannesson H."/>
        </authorList>
    </citation>
    <scope>NUCLEOTIDE SEQUENCE</scope>
    <source>
        <strain evidence="20">CBS 990.96</strain>
    </source>
</reference>
<dbReference type="Proteomes" id="UP001301958">
    <property type="component" value="Unassembled WGS sequence"/>
</dbReference>
<feature type="signal peptide" evidence="18">
    <location>
        <begin position="1"/>
        <end position="18"/>
    </location>
</feature>
<evidence type="ECO:0000256" key="7">
    <source>
        <dbReference type="ARBA" id="ARBA00022622"/>
    </source>
</evidence>
<evidence type="ECO:0000256" key="1">
    <source>
        <dbReference type="ARBA" id="ARBA00004609"/>
    </source>
</evidence>
<keyword evidence="7" id="KW-0336">GPI-anchor</keyword>
<feature type="chain" id="PRO_5042879233" description="CFEM domain-containing protein" evidence="18">
    <location>
        <begin position="19"/>
        <end position="275"/>
    </location>
</feature>
<evidence type="ECO:0000256" key="4">
    <source>
        <dbReference type="ARBA" id="ARBA00022475"/>
    </source>
</evidence>
<feature type="compositionally biased region" description="Low complexity" evidence="16">
    <location>
        <begin position="141"/>
        <end position="167"/>
    </location>
</feature>
<organism evidence="20 21">
    <name type="scientific">Podospora fimiseda</name>
    <dbReference type="NCBI Taxonomy" id="252190"/>
    <lineage>
        <taxon>Eukaryota</taxon>
        <taxon>Fungi</taxon>
        <taxon>Dikarya</taxon>
        <taxon>Ascomycota</taxon>
        <taxon>Pezizomycotina</taxon>
        <taxon>Sordariomycetes</taxon>
        <taxon>Sordariomycetidae</taxon>
        <taxon>Sordariales</taxon>
        <taxon>Podosporaceae</taxon>
        <taxon>Podospora</taxon>
    </lineage>
</organism>
<feature type="domain" description="CFEM" evidence="19">
    <location>
        <begin position="1"/>
        <end position="110"/>
    </location>
</feature>
<dbReference type="PANTHER" id="PTHR37928">
    <property type="entry name" value="CFEM DOMAIN PROTEIN (AFU_ORTHOLOGUE AFUA_6G14090)"/>
    <property type="match status" value="1"/>
</dbReference>
<dbReference type="GO" id="GO:0005576">
    <property type="term" value="C:extracellular region"/>
    <property type="evidence" value="ECO:0007669"/>
    <property type="project" value="UniProtKB-SubCell"/>
</dbReference>
<dbReference type="InterPro" id="IPR008427">
    <property type="entry name" value="Extracellular_membr_CFEM_dom"/>
</dbReference>
<dbReference type="AlphaFoldDB" id="A0AAN6YSL9"/>
<evidence type="ECO:0000256" key="2">
    <source>
        <dbReference type="ARBA" id="ARBA00004613"/>
    </source>
</evidence>
<evidence type="ECO:0000259" key="19">
    <source>
        <dbReference type="PROSITE" id="PS52012"/>
    </source>
</evidence>
<evidence type="ECO:0000256" key="5">
    <source>
        <dbReference type="ARBA" id="ARBA00022525"/>
    </source>
</evidence>
<keyword evidence="8 15" id="KW-0479">Metal-binding</keyword>
<keyword evidence="4" id="KW-1003">Cell membrane</keyword>
<keyword evidence="17" id="KW-1133">Transmembrane helix</keyword>
<evidence type="ECO:0000256" key="18">
    <source>
        <dbReference type="SAM" id="SignalP"/>
    </source>
</evidence>
<evidence type="ECO:0000256" key="12">
    <source>
        <dbReference type="ARBA" id="ARBA00023157"/>
    </source>
</evidence>
<reference evidence="20" key="1">
    <citation type="journal article" date="2023" name="Mol. Phylogenet. Evol.">
        <title>Genome-scale phylogeny and comparative genomics of the fungal order Sordariales.</title>
        <authorList>
            <person name="Hensen N."/>
            <person name="Bonometti L."/>
            <person name="Westerberg I."/>
            <person name="Brannstrom I.O."/>
            <person name="Guillou S."/>
            <person name="Cros-Aarteil S."/>
            <person name="Calhoun S."/>
            <person name="Haridas S."/>
            <person name="Kuo A."/>
            <person name="Mondo S."/>
            <person name="Pangilinan J."/>
            <person name="Riley R."/>
            <person name="LaButti K."/>
            <person name="Andreopoulos B."/>
            <person name="Lipzen A."/>
            <person name="Chen C."/>
            <person name="Yan M."/>
            <person name="Daum C."/>
            <person name="Ng V."/>
            <person name="Clum A."/>
            <person name="Steindorff A."/>
            <person name="Ohm R.A."/>
            <person name="Martin F."/>
            <person name="Silar P."/>
            <person name="Natvig D.O."/>
            <person name="Lalanne C."/>
            <person name="Gautier V."/>
            <person name="Ament-Velasquez S.L."/>
            <person name="Kruys A."/>
            <person name="Hutchinson M.I."/>
            <person name="Powell A.J."/>
            <person name="Barry K."/>
            <person name="Miller A.N."/>
            <person name="Grigoriev I.V."/>
            <person name="Debuchy R."/>
            <person name="Gladieux P."/>
            <person name="Hiltunen Thoren M."/>
            <person name="Johannesson H."/>
        </authorList>
    </citation>
    <scope>NUCLEOTIDE SEQUENCE</scope>
    <source>
        <strain evidence="20">CBS 990.96</strain>
    </source>
</reference>
<accession>A0AAN6YSL9</accession>
<keyword evidence="17" id="KW-0812">Transmembrane</keyword>
<keyword evidence="12 15" id="KW-1015">Disulfide bond</keyword>
<dbReference type="PROSITE" id="PS52012">
    <property type="entry name" value="CFEM"/>
    <property type="match status" value="1"/>
</dbReference>
<comment type="caution">
    <text evidence="15">Lacks conserved residue(s) required for the propagation of feature annotation.</text>
</comment>
<dbReference type="GO" id="GO:0005886">
    <property type="term" value="C:plasma membrane"/>
    <property type="evidence" value="ECO:0007669"/>
    <property type="project" value="UniProtKB-SubCell"/>
</dbReference>
<keyword evidence="21" id="KW-1185">Reference proteome</keyword>
<keyword evidence="10 15" id="KW-0408">Iron</keyword>
<evidence type="ECO:0000256" key="6">
    <source>
        <dbReference type="ARBA" id="ARBA00022617"/>
    </source>
</evidence>
<evidence type="ECO:0000256" key="16">
    <source>
        <dbReference type="SAM" id="MobiDB-lite"/>
    </source>
</evidence>
<dbReference type="GO" id="GO:0098552">
    <property type="term" value="C:side of membrane"/>
    <property type="evidence" value="ECO:0007669"/>
    <property type="project" value="UniProtKB-KW"/>
</dbReference>
<dbReference type="Pfam" id="PF05730">
    <property type="entry name" value="CFEM"/>
    <property type="match status" value="1"/>
</dbReference>
<sequence>MVTMYSLLLLLVAVVTTALDVSSLDGCGQTCVTTQMNNAGAFACGADDLVCLCAKVDWGNGIRDCALETCGGVEPQIWGFISGHCQAVGVPIAAAPAAPLPGPNLEATPTPAAPTPTPTPDTIATTPVETPTTPATPVPTPSEASSSISPISTPTSSHSGPAATSSAADDDDTEPAANDGMSVGQVAGLTVGMIAVVVAFFGVGFFLFMRKRRAGGDKEKAAADRYNISPPVPPQGPYMHENASSVYEGTHGSNNDLKAFRYEEMVPRVQPLQMV</sequence>
<feature type="disulfide bond" evidence="15">
    <location>
        <begin position="44"/>
        <end position="51"/>
    </location>
</feature>
<keyword evidence="14" id="KW-0449">Lipoprotein</keyword>
<dbReference type="GO" id="GO:0046872">
    <property type="term" value="F:metal ion binding"/>
    <property type="evidence" value="ECO:0007669"/>
    <property type="project" value="UniProtKB-UniRule"/>
</dbReference>
<feature type="compositionally biased region" description="Low complexity" evidence="16">
    <location>
        <begin position="120"/>
        <end position="133"/>
    </location>
</feature>
<keyword evidence="11 17" id="KW-0472">Membrane</keyword>
<comment type="subcellular location">
    <subcellularLocation>
        <location evidence="1">Cell membrane</location>
        <topology evidence="1">Lipid-anchor</topology>
        <topology evidence="1">GPI-anchor</topology>
    </subcellularLocation>
    <subcellularLocation>
        <location evidence="2">Secreted</location>
    </subcellularLocation>
</comment>
<evidence type="ECO:0000256" key="3">
    <source>
        <dbReference type="ARBA" id="ARBA00010031"/>
    </source>
</evidence>
<dbReference type="EMBL" id="MU865487">
    <property type="protein sequence ID" value="KAK4222167.1"/>
    <property type="molecule type" value="Genomic_DNA"/>
</dbReference>
<evidence type="ECO:0000256" key="11">
    <source>
        <dbReference type="ARBA" id="ARBA00023136"/>
    </source>
</evidence>
<evidence type="ECO:0000256" key="14">
    <source>
        <dbReference type="ARBA" id="ARBA00023288"/>
    </source>
</evidence>
<keyword evidence="5" id="KW-0964">Secreted</keyword>
<evidence type="ECO:0000313" key="20">
    <source>
        <dbReference type="EMBL" id="KAK4222167.1"/>
    </source>
</evidence>
<keyword evidence="6 15" id="KW-0349">Heme</keyword>
<evidence type="ECO:0000256" key="10">
    <source>
        <dbReference type="ARBA" id="ARBA00023004"/>
    </source>
</evidence>
<feature type="region of interest" description="Disordered" evidence="16">
    <location>
        <begin position="101"/>
        <end position="179"/>
    </location>
</feature>
<protein>
    <recommendedName>
        <fullName evidence="19">CFEM domain-containing protein</fullName>
    </recommendedName>
</protein>
<evidence type="ECO:0000256" key="9">
    <source>
        <dbReference type="ARBA" id="ARBA00022729"/>
    </source>
</evidence>
<dbReference type="InterPro" id="IPR051735">
    <property type="entry name" value="CFEM_domain"/>
</dbReference>
<evidence type="ECO:0000256" key="15">
    <source>
        <dbReference type="PROSITE-ProRule" id="PRU01356"/>
    </source>
</evidence>
<evidence type="ECO:0000256" key="8">
    <source>
        <dbReference type="ARBA" id="ARBA00022723"/>
    </source>
</evidence>
<feature type="binding site" description="axial binding residue" evidence="15">
    <location>
        <position position="48"/>
    </location>
    <ligand>
        <name>heme</name>
        <dbReference type="ChEBI" id="CHEBI:30413"/>
    </ligand>
    <ligandPart>
        <name>Fe</name>
        <dbReference type="ChEBI" id="CHEBI:18248"/>
    </ligandPart>
</feature>
<name>A0AAN6YSL9_9PEZI</name>
<dbReference type="PANTHER" id="PTHR37928:SF1">
    <property type="entry name" value="CFEM DOMAIN PROTEIN (AFU_ORTHOLOGUE AFUA_6G14090)"/>
    <property type="match status" value="1"/>
</dbReference>
<comment type="caution">
    <text evidence="20">The sequence shown here is derived from an EMBL/GenBank/DDBJ whole genome shotgun (WGS) entry which is preliminary data.</text>
</comment>
<feature type="transmembrane region" description="Helical" evidence="17">
    <location>
        <begin position="186"/>
        <end position="208"/>
    </location>
</feature>
<keyword evidence="13" id="KW-0325">Glycoprotein</keyword>